<gene>
    <name evidence="1" type="ORF">TTHERM_01300740</name>
</gene>
<name>Q24BA2_TETTS</name>
<dbReference type="HOGENOM" id="CLU_851219_0_0_1"/>
<evidence type="ECO:0000313" key="2">
    <source>
        <dbReference type="Proteomes" id="UP000009168"/>
    </source>
</evidence>
<proteinExistence type="predicted"/>
<dbReference type="AlphaFoldDB" id="Q24BA2"/>
<dbReference type="GeneID" id="7824320"/>
<evidence type="ECO:0000313" key="1">
    <source>
        <dbReference type="EMBL" id="EAS05069.2"/>
    </source>
</evidence>
<dbReference type="InParanoid" id="Q24BA2"/>
<accession>Q24BA2</accession>
<keyword evidence="2" id="KW-1185">Reference proteome</keyword>
<reference evidence="2" key="1">
    <citation type="journal article" date="2006" name="PLoS Biol.">
        <title>Macronuclear genome sequence of the ciliate Tetrahymena thermophila, a model eukaryote.</title>
        <authorList>
            <person name="Eisen J.A."/>
            <person name="Coyne R.S."/>
            <person name="Wu M."/>
            <person name="Wu D."/>
            <person name="Thiagarajan M."/>
            <person name="Wortman J.R."/>
            <person name="Badger J.H."/>
            <person name="Ren Q."/>
            <person name="Amedeo P."/>
            <person name="Jones K.M."/>
            <person name="Tallon L.J."/>
            <person name="Delcher A.L."/>
            <person name="Salzberg S.L."/>
            <person name="Silva J.C."/>
            <person name="Haas B.J."/>
            <person name="Majoros W.H."/>
            <person name="Farzad M."/>
            <person name="Carlton J.M."/>
            <person name="Smith R.K. Jr."/>
            <person name="Garg J."/>
            <person name="Pearlman R.E."/>
            <person name="Karrer K.M."/>
            <person name="Sun L."/>
            <person name="Manning G."/>
            <person name="Elde N.C."/>
            <person name="Turkewitz A.P."/>
            <person name="Asai D.J."/>
            <person name="Wilkes D.E."/>
            <person name="Wang Y."/>
            <person name="Cai H."/>
            <person name="Collins K."/>
            <person name="Stewart B.A."/>
            <person name="Lee S.R."/>
            <person name="Wilamowska K."/>
            <person name="Weinberg Z."/>
            <person name="Ruzzo W.L."/>
            <person name="Wloga D."/>
            <person name="Gaertig J."/>
            <person name="Frankel J."/>
            <person name="Tsao C.-C."/>
            <person name="Gorovsky M.A."/>
            <person name="Keeling P.J."/>
            <person name="Waller R.F."/>
            <person name="Patron N.J."/>
            <person name="Cherry J.M."/>
            <person name="Stover N.A."/>
            <person name="Krieger C.J."/>
            <person name="del Toro C."/>
            <person name="Ryder H.F."/>
            <person name="Williamson S.C."/>
            <person name="Barbeau R.A."/>
            <person name="Hamilton E.P."/>
            <person name="Orias E."/>
        </authorList>
    </citation>
    <scope>NUCLEOTIDE SEQUENCE [LARGE SCALE GENOMIC DNA]</scope>
    <source>
        <strain evidence="2">SB210</strain>
    </source>
</reference>
<organism evidence="1 2">
    <name type="scientific">Tetrahymena thermophila (strain SB210)</name>
    <dbReference type="NCBI Taxonomy" id="312017"/>
    <lineage>
        <taxon>Eukaryota</taxon>
        <taxon>Sar</taxon>
        <taxon>Alveolata</taxon>
        <taxon>Ciliophora</taxon>
        <taxon>Intramacronucleata</taxon>
        <taxon>Oligohymenophorea</taxon>
        <taxon>Hymenostomatida</taxon>
        <taxon>Tetrahymenina</taxon>
        <taxon>Tetrahymenidae</taxon>
        <taxon>Tetrahymena</taxon>
    </lineage>
</organism>
<dbReference type="EMBL" id="GG662422">
    <property type="protein sequence ID" value="EAS05069.2"/>
    <property type="molecule type" value="Genomic_DNA"/>
</dbReference>
<dbReference type="KEGG" id="tet:TTHERM_01300740"/>
<dbReference type="Proteomes" id="UP000009168">
    <property type="component" value="Unassembled WGS sequence"/>
</dbReference>
<sequence length="106" mass="12068">MFELDQLVQPFRKLVLSIAKIETLSSQIPTLFKLDIQHDNFDMSETSKLKEIPYGNTLNQLKPCIPKIISGIFQNYLKEKSTQEEVGGGQTLRIVQNTNANPVYQV</sequence>
<protein>
    <submittedName>
        <fullName evidence="1">Uncharacterized protein</fullName>
    </submittedName>
</protein>
<dbReference type="RefSeq" id="XP_001025314.2">
    <property type="nucleotide sequence ID" value="XM_001025314.2"/>
</dbReference>